<dbReference type="EMBL" id="JAVTTO010000001">
    <property type="protein sequence ID" value="MDT7831078.1"/>
    <property type="molecule type" value="Genomic_DNA"/>
</dbReference>
<name>A0ABU3LBV1_9FLAO</name>
<dbReference type="RefSeq" id="WP_349240331.1">
    <property type="nucleotide sequence ID" value="NZ_JAVTTO010000001.1"/>
</dbReference>
<proteinExistence type="predicted"/>
<reference evidence="1 2" key="1">
    <citation type="submission" date="2023-09" db="EMBL/GenBank/DDBJ databases">
        <title>Novel taxa isolated from Blanes Bay.</title>
        <authorList>
            <person name="Rey-Velasco X."/>
            <person name="Lucena T."/>
        </authorList>
    </citation>
    <scope>NUCLEOTIDE SEQUENCE [LARGE SCALE GENOMIC DNA]</scope>
    <source>
        <strain evidence="1 2">S356</strain>
    </source>
</reference>
<dbReference type="Proteomes" id="UP001257277">
    <property type="component" value="Unassembled WGS sequence"/>
</dbReference>
<evidence type="ECO:0000313" key="2">
    <source>
        <dbReference type="Proteomes" id="UP001257277"/>
    </source>
</evidence>
<comment type="caution">
    <text evidence="1">The sequence shown here is derived from an EMBL/GenBank/DDBJ whole genome shotgun (WGS) entry which is preliminary data.</text>
</comment>
<sequence>MKKTKHLMLIIFLFKGILSFGQDNSAYKVIYEADRKGNAISGSLEELIKYVNNGNPIRVGWSLAMQMPDKEVIEMWHWTDANFITTLNGNVFAQVKGIFQQGPSFSASGTASVVLVSDASANSWVGIIGTTGVMHQKFAESKTMTKMYKDMGYSDEKIKEEYKKQETMKFKTKWTVLTSSK</sequence>
<organism evidence="1 2">
    <name type="scientific">Asprobacillus argus</name>
    <dbReference type="NCBI Taxonomy" id="3076534"/>
    <lineage>
        <taxon>Bacteria</taxon>
        <taxon>Pseudomonadati</taxon>
        <taxon>Bacteroidota</taxon>
        <taxon>Flavobacteriia</taxon>
        <taxon>Flavobacteriales</taxon>
        <taxon>Flavobacteriaceae</taxon>
        <taxon>Asprobacillus</taxon>
    </lineage>
</organism>
<accession>A0ABU3LBV1</accession>
<protein>
    <submittedName>
        <fullName evidence="1">Uncharacterized protein</fullName>
    </submittedName>
</protein>
<gene>
    <name evidence="1" type="ORF">RQM59_01735</name>
</gene>
<evidence type="ECO:0000313" key="1">
    <source>
        <dbReference type="EMBL" id="MDT7831078.1"/>
    </source>
</evidence>
<keyword evidence="2" id="KW-1185">Reference proteome</keyword>